<keyword evidence="3 6" id="KW-1133">Transmembrane helix</keyword>
<feature type="transmembrane region" description="Helical" evidence="6">
    <location>
        <begin position="280"/>
        <end position="298"/>
    </location>
</feature>
<protein>
    <submittedName>
        <fullName evidence="8">MFS general substrate transporter</fullName>
    </submittedName>
</protein>
<feature type="transmembrane region" description="Helical" evidence="6">
    <location>
        <begin position="319"/>
        <end position="340"/>
    </location>
</feature>
<dbReference type="PANTHER" id="PTHR23501">
    <property type="entry name" value="MAJOR FACILITATOR SUPERFAMILY"/>
    <property type="match status" value="1"/>
</dbReference>
<feature type="transmembrane region" description="Helical" evidence="6">
    <location>
        <begin position="207"/>
        <end position="227"/>
    </location>
</feature>
<keyword evidence="4 6" id="KW-0472">Membrane</keyword>
<dbReference type="EMBL" id="MU003772">
    <property type="protein sequence ID" value="KAF2724191.1"/>
    <property type="molecule type" value="Genomic_DNA"/>
</dbReference>
<dbReference type="PROSITE" id="PS50850">
    <property type="entry name" value="MFS"/>
    <property type="match status" value="1"/>
</dbReference>
<evidence type="ECO:0000259" key="7">
    <source>
        <dbReference type="PROSITE" id="PS50850"/>
    </source>
</evidence>
<evidence type="ECO:0000256" key="1">
    <source>
        <dbReference type="ARBA" id="ARBA00004141"/>
    </source>
</evidence>
<dbReference type="SUPFAM" id="SSF103473">
    <property type="entry name" value="MFS general substrate transporter"/>
    <property type="match status" value="1"/>
</dbReference>
<dbReference type="PANTHER" id="PTHR23501:SF201">
    <property type="entry name" value="MFS AFLATOXIN EFFLUX PUMP"/>
    <property type="match status" value="1"/>
</dbReference>
<keyword evidence="2 6" id="KW-0812">Transmembrane</keyword>
<evidence type="ECO:0000256" key="4">
    <source>
        <dbReference type="ARBA" id="ARBA00023136"/>
    </source>
</evidence>
<dbReference type="InterPro" id="IPR020846">
    <property type="entry name" value="MFS_dom"/>
</dbReference>
<evidence type="ECO:0000313" key="9">
    <source>
        <dbReference type="Proteomes" id="UP000799441"/>
    </source>
</evidence>
<dbReference type="InterPro" id="IPR036259">
    <property type="entry name" value="MFS_trans_sf"/>
</dbReference>
<keyword evidence="9" id="KW-1185">Reference proteome</keyword>
<feature type="domain" description="Major facilitator superfamily (MFS) profile" evidence="7">
    <location>
        <begin position="54"/>
        <end position="545"/>
    </location>
</feature>
<dbReference type="FunFam" id="1.20.1250.20:FF:000196">
    <property type="entry name" value="MFS toxin efflux pump (AflT)"/>
    <property type="match status" value="1"/>
</dbReference>
<dbReference type="Pfam" id="PF07690">
    <property type="entry name" value="MFS_1"/>
    <property type="match status" value="1"/>
</dbReference>
<dbReference type="GO" id="GO:0022857">
    <property type="term" value="F:transmembrane transporter activity"/>
    <property type="evidence" value="ECO:0007669"/>
    <property type="project" value="InterPro"/>
</dbReference>
<feature type="transmembrane region" description="Helical" evidence="6">
    <location>
        <begin position="411"/>
        <end position="429"/>
    </location>
</feature>
<dbReference type="CDD" id="cd17502">
    <property type="entry name" value="MFS_Azr1_MDR_like"/>
    <property type="match status" value="1"/>
</dbReference>
<dbReference type="InterPro" id="IPR011701">
    <property type="entry name" value="MFS"/>
</dbReference>
<feature type="transmembrane region" description="Helical" evidence="6">
    <location>
        <begin position="176"/>
        <end position="195"/>
    </location>
</feature>
<dbReference type="OrthoDB" id="10021397at2759"/>
<comment type="subcellular location">
    <subcellularLocation>
        <location evidence="1">Membrane</location>
        <topology evidence="1">Multi-pass membrane protein</topology>
    </subcellularLocation>
</comment>
<feature type="transmembrane region" description="Helical" evidence="6">
    <location>
        <begin position="144"/>
        <end position="164"/>
    </location>
</feature>
<evidence type="ECO:0000256" key="3">
    <source>
        <dbReference type="ARBA" id="ARBA00022989"/>
    </source>
</evidence>
<organism evidence="8 9">
    <name type="scientific">Polychaeton citri CBS 116435</name>
    <dbReference type="NCBI Taxonomy" id="1314669"/>
    <lineage>
        <taxon>Eukaryota</taxon>
        <taxon>Fungi</taxon>
        <taxon>Dikarya</taxon>
        <taxon>Ascomycota</taxon>
        <taxon>Pezizomycotina</taxon>
        <taxon>Dothideomycetes</taxon>
        <taxon>Dothideomycetidae</taxon>
        <taxon>Capnodiales</taxon>
        <taxon>Capnodiaceae</taxon>
        <taxon>Polychaeton</taxon>
    </lineage>
</organism>
<dbReference type="AlphaFoldDB" id="A0A9P4QFY3"/>
<feature type="region of interest" description="Disordered" evidence="5">
    <location>
        <begin position="1"/>
        <end position="36"/>
    </location>
</feature>
<feature type="transmembrane region" description="Helical" evidence="6">
    <location>
        <begin position="248"/>
        <end position="268"/>
    </location>
</feature>
<feature type="compositionally biased region" description="Low complexity" evidence="5">
    <location>
        <begin position="1"/>
        <end position="19"/>
    </location>
</feature>
<dbReference type="FunFam" id="1.20.1720.10:FF:000012">
    <property type="entry name" value="MFS toxin efflux pump (AflT)"/>
    <property type="match status" value="1"/>
</dbReference>
<reference evidence="8" key="1">
    <citation type="journal article" date="2020" name="Stud. Mycol.">
        <title>101 Dothideomycetes genomes: a test case for predicting lifestyles and emergence of pathogens.</title>
        <authorList>
            <person name="Haridas S."/>
            <person name="Albert R."/>
            <person name="Binder M."/>
            <person name="Bloem J."/>
            <person name="Labutti K."/>
            <person name="Salamov A."/>
            <person name="Andreopoulos B."/>
            <person name="Baker S."/>
            <person name="Barry K."/>
            <person name="Bills G."/>
            <person name="Bluhm B."/>
            <person name="Cannon C."/>
            <person name="Castanera R."/>
            <person name="Culley D."/>
            <person name="Daum C."/>
            <person name="Ezra D."/>
            <person name="Gonzalez J."/>
            <person name="Henrissat B."/>
            <person name="Kuo A."/>
            <person name="Liang C."/>
            <person name="Lipzen A."/>
            <person name="Lutzoni F."/>
            <person name="Magnuson J."/>
            <person name="Mondo S."/>
            <person name="Nolan M."/>
            <person name="Ohm R."/>
            <person name="Pangilinan J."/>
            <person name="Park H.-J."/>
            <person name="Ramirez L."/>
            <person name="Alfaro M."/>
            <person name="Sun H."/>
            <person name="Tritt A."/>
            <person name="Yoshinaga Y."/>
            <person name="Zwiers L.-H."/>
            <person name="Turgeon B."/>
            <person name="Goodwin S."/>
            <person name="Spatafora J."/>
            <person name="Crous P."/>
            <person name="Grigoriev I."/>
        </authorList>
    </citation>
    <scope>NUCLEOTIDE SEQUENCE</scope>
    <source>
        <strain evidence="8">CBS 116435</strain>
    </source>
</reference>
<feature type="transmembrane region" description="Helical" evidence="6">
    <location>
        <begin position="49"/>
        <end position="77"/>
    </location>
</feature>
<dbReference type="Proteomes" id="UP000799441">
    <property type="component" value="Unassembled WGS sequence"/>
</dbReference>
<sequence>MTKNTARTSTSQPSAPTSSGVDHCKETSTTDSSGGNIASQKGEARLHGIGLALVIIAVYLSVFCVALDNTIIATAIPTITDQFHSIEDVGWYGSAYLLCEAAFQLFFGKLYTVFDLKYIYLSAIVLFEIGSAVCASAPKSAAFILGRAIAGVGSAGIFSGATLVIARGIPLSQRPIYIGTFGAMYGLASAAGPLIGGALTTHVTWRWCFYINLPAGAVTVAFMMLIYKSKDTGQVDGHTQQWKEKLVGLDYLGTAFFLPAIISLLLALQWGGTTYAWSSWRIILTLTFFGVLMTAFSLTQWQKQDMGTVPPRILKRRSVSAAALFGFCIVGSMFSMVYYLPIWFQAIEGVDAMQSGIRSIALVLSLVVASMAAGVAVATVVGYYNPFMIASSVLASVGAGMLCLLKVDSKAGVWIGYQILYGIGIGFGMQQSLMVVQTVLPDNEVPIGTAIINFSQTLGGALSVSVASNLFDNRLVSELSKAVPDLDPSRLVIAGATKIRDLVPAESLPDVLQAYNAALVQTFRVPMALAALSVLGALAVEWRSVRQDETSLLSEES</sequence>
<evidence type="ECO:0000256" key="2">
    <source>
        <dbReference type="ARBA" id="ARBA00022692"/>
    </source>
</evidence>
<comment type="caution">
    <text evidence="8">The sequence shown here is derived from an EMBL/GenBank/DDBJ whole genome shotgun (WGS) entry which is preliminary data.</text>
</comment>
<feature type="transmembrane region" description="Helical" evidence="6">
    <location>
        <begin position="387"/>
        <end position="405"/>
    </location>
</feature>
<evidence type="ECO:0000256" key="6">
    <source>
        <dbReference type="SAM" id="Phobius"/>
    </source>
</evidence>
<name>A0A9P4QFY3_9PEZI</name>
<feature type="transmembrane region" description="Helical" evidence="6">
    <location>
        <begin position="119"/>
        <end position="138"/>
    </location>
</feature>
<gene>
    <name evidence="8" type="ORF">K431DRAFT_218136</name>
</gene>
<dbReference type="GO" id="GO:0005886">
    <property type="term" value="C:plasma membrane"/>
    <property type="evidence" value="ECO:0007669"/>
    <property type="project" value="TreeGrafter"/>
</dbReference>
<dbReference type="Gene3D" id="1.20.1720.10">
    <property type="entry name" value="Multidrug resistance protein D"/>
    <property type="match status" value="1"/>
</dbReference>
<feature type="transmembrane region" description="Helical" evidence="6">
    <location>
        <begin position="360"/>
        <end position="380"/>
    </location>
</feature>
<dbReference type="Gene3D" id="1.20.1250.20">
    <property type="entry name" value="MFS general substrate transporter like domains"/>
    <property type="match status" value="1"/>
</dbReference>
<evidence type="ECO:0000256" key="5">
    <source>
        <dbReference type="SAM" id="MobiDB-lite"/>
    </source>
</evidence>
<proteinExistence type="predicted"/>
<accession>A0A9P4QFY3</accession>
<evidence type="ECO:0000313" key="8">
    <source>
        <dbReference type="EMBL" id="KAF2724191.1"/>
    </source>
</evidence>